<dbReference type="SUPFAM" id="SSF51120">
    <property type="entry name" value="beta-Roll"/>
    <property type="match status" value="2"/>
</dbReference>
<dbReference type="Proteomes" id="UP000058012">
    <property type="component" value="Unassembled WGS sequence"/>
</dbReference>
<evidence type="ECO:0008006" key="5">
    <source>
        <dbReference type="Google" id="ProtNLM"/>
    </source>
</evidence>
<sequence>MSKITGTSGVDTLTGTDLADTLLGLGGNDTLTGLAGNDKLDGGAGADTMTGGLGNDTYFVDNAGDKVIEKAGEGTDTVNALISYQLTANVENLLLGGTSAINGAGNALDNTLTGNAADNTLWGLAGKDKIDGGAGNDQIVGGSGMDIVTGGAGKDTFFFLSTSDFSSHTSSKADTIVDFTAGDHIDLNQIDAVVSASGYGGGGNQAFHFIGTNSFHNHTGGELRYVVTGGNTYVYGNVNGDTVADFCIKLDGVHTLSASDFVL</sequence>
<dbReference type="GO" id="GO:0005509">
    <property type="term" value="F:calcium ion binding"/>
    <property type="evidence" value="ECO:0007669"/>
    <property type="project" value="InterPro"/>
</dbReference>
<comment type="subcellular location">
    <subcellularLocation>
        <location evidence="1">Secreted</location>
    </subcellularLocation>
</comment>
<dbReference type="EMBL" id="LLZS01000007">
    <property type="protein sequence ID" value="KUR71244.1"/>
    <property type="molecule type" value="Genomic_DNA"/>
</dbReference>
<dbReference type="Gene3D" id="2.150.10.10">
    <property type="entry name" value="Serralysin-like metalloprotease, C-terminal"/>
    <property type="match status" value="2"/>
</dbReference>
<evidence type="ECO:0000256" key="2">
    <source>
        <dbReference type="ARBA" id="ARBA00022525"/>
    </source>
</evidence>
<proteinExistence type="predicted"/>
<dbReference type="InterPro" id="IPR011049">
    <property type="entry name" value="Serralysin-like_metalloprot_C"/>
</dbReference>
<protein>
    <recommendedName>
        <fullName evidence="5">Peptidase M10 serralysin C-terminal domain-containing protein</fullName>
    </recommendedName>
</protein>
<dbReference type="PRINTS" id="PR00313">
    <property type="entry name" value="CABNDNGRPT"/>
</dbReference>
<dbReference type="STRING" id="1117702.AQZ52_11300"/>
<accession>A0A117UUS6</accession>
<evidence type="ECO:0000313" key="4">
    <source>
        <dbReference type="Proteomes" id="UP000058012"/>
    </source>
</evidence>
<dbReference type="RefSeq" id="WP_067910600.1">
    <property type="nucleotide sequence ID" value="NZ_KQ954245.1"/>
</dbReference>
<dbReference type="PROSITE" id="PS00330">
    <property type="entry name" value="HEMOLYSIN_CALCIUM"/>
    <property type="match status" value="2"/>
</dbReference>
<dbReference type="InterPro" id="IPR001343">
    <property type="entry name" value="Hemolysn_Ca-bd"/>
</dbReference>
<dbReference type="PANTHER" id="PTHR38340">
    <property type="entry name" value="S-LAYER PROTEIN"/>
    <property type="match status" value="1"/>
</dbReference>
<evidence type="ECO:0000313" key="3">
    <source>
        <dbReference type="EMBL" id="KUR71244.1"/>
    </source>
</evidence>
<keyword evidence="2" id="KW-0964">Secreted</keyword>
<dbReference type="PANTHER" id="PTHR38340:SF1">
    <property type="entry name" value="S-LAYER PROTEIN"/>
    <property type="match status" value="1"/>
</dbReference>
<evidence type="ECO:0000256" key="1">
    <source>
        <dbReference type="ARBA" id="ARBA00004613"/>
    </source>
</evidence>
<reference evidence="3 4" key="1">
    <citation type="submission" date="2015-10" db="EMBL/GenBank/DDBJ databases">
        <title>Draft genome sequence of Novosphingobium fuchskuhlense DSM 25065 isolated from a surface water sample of the southwest basin of Lake Grosse Fuchskuhle.</title>
        <authorList>
            <person name="Ruckert C."/>
            <person name="Winkler A."/>
            <person name="Glaeser J."/>
            <person name="Grossart H.-P."/>
            <person name="Kalinowski J."/>
            <person name="Glaeser S."/>
        </authorList>
    </citation>
    <scope>NUCLEOTIDE SEQUENCE [LARGE SCALE GENOMIC DNA]</scope>
    <source>
        <strain evidence="3 4">FNE08-7</strain>
    </source>
</reference>
<keyword evidence="4" id="KW-1185">Reference proteome</keyword>
<dbReference type="Pfam" id="PF00353">
    <property type="entry name" value="HemolysinCabind"/>
    <property type="match status" value="2"/>
</dbReference>
<dbReference type="GO" id="GO:0005576">
    <property type="term" value="C:extracellular region"/>
    <property type="evidence" value="ECO:0007669"/>
    <property type="project" value="UniProtKB-SubCell"/>
</dbReference>
<dbReference type="InterPro" id="IPR050557">
    <property type="entry name" value="RTX_toxin/Mannuronan_C5-epim"/>
</dbReference>
<organism evidence="3 4">
    <name type="scientific">Novosphingobium fuchskuhlense</name>
    <dbReference type="NCBI Taxonomy" id="1117702"/>
    <lineage>
        <taxon>Bacteria</taxon>
        <taxon>Pseudomonadati</taxon>
        <taxon>Pseudomonadota</taxon>
        <taxon>Alphaproteobacteria</taxon>
        <taxon>Sphingomonadales</taxon>
        <taxon>Sphingomonadaceae</taxon>
        <taxon>Novosphingobium</taxon>
    </lineage>
</organism>
<gene>
    <name evidence="3" type="ORF">AQZ52_11300</name>
</gene>
<comment type="caution">
    <text evidence="3">The sequence shown here is derived from an EMBL/GenBank/DDBJ whole genome shotgun (WGS) entry which is preliminary data.</text>
</comment>
<dbReference type="AlphaFoldDB" id="A0A117UUS6"/>
<dbReference type="InterPro" id="IPR018511">
    <property type="entry name" value="Hemolysin-typ_Ca-bd_CS"/>
</dbReference>
<name>A0A117UUS6_9SPHN</name>